<evidence type="ECO:0000313" key="2">
    <source>
        <dbReference type="Proteomes" id="UP000295388"/>
    </source>
</evidence>
<gene>
    <name evidence="1" type="ORF">EV643_11275</name>
</gene>
<dbReference type="Pfam" id="PF11209">
    <property type="entry name" value="LmeA"/>
    <property type="match status" value="1"/>
</dbReference>
<name>A0A4R6KAQ6_9ACTN</name>
<dbReference type="EMBL" id="SNWQ01000012">
    <property type="protein sequence ID" value="TDO45751.1"/>
    <property type="molecule type" value="Genomic_DNA"/>
</dbReference>
<protein>
    <submittedName>
        <fullName evidence="1">DUF2993 family protein</fullName>
    </submittedName>
</protein>
<keyword evidence="2" id="KW-1185">Reference proteome</keyword>
<reference evidence="1 2" key="1">
    <citation type="submission" date="2019-03" db="EMBL/GenBank/DDBJ databases">
        <title>Genomic Encyclopedia of Type Strains, Phase III (KMG-III): the genomes of soil and plant-associated and newly described type strains.</title>
        <authorList>
            <person name="Whitman W."/>
        </authorList>
    </citation>
    <scope>NUCLEOTIDE SEQUENCE [LARGE SCALE GENOMIC DNA]</scope>
    <source>
        <strain evidence="1 2">VKM Ac-2527</strain>
    </source>
</reference>
<organism evidence="1 2">
    <name type="scientific">Kribbella caucasensis</name>
    <dbReference type="NCBI Taxonomy" id="2512215"/>
    <lineage>
        <taxon>Bacteria</taxon>
        <taxon>Bacillati</taxon>
        <taxon>Actinomycetota</taxon>
        <taxon>Actinomycetes</taxon>
        <taxon>Propionibacteriales</taxon>
        <taxon>Kribbellaceae</taxon>
        <taxon>Kribbella</taxon>
    </lineage>
</organism>
<dbReference type="AlphaFoldDB" id="A0A4R6KAQ6"/>
<dbReference type="InterPro" id="IPR021373">
    <property type="entry name" value="DUF2993"/>
</dbReference>
<proteinExistence type="predicted"/>
<sequence length="244" mass="25838">MSAMDGMTLMGSRRPRRWFRRLVVTVVLLALLGVGVDRAAEWVAEDQLATRAQAEAAKYDVQSAGTSAKVEGFGFLPQLAREKFDGITLDMREPTYSSVQAEDLSVAMTGVHVPRALLTGDGGTVRVDSADLTLRMSPDALSKVASGLDGLTLRIADGRLEARLEVRGVDVVASVRPQVQNGRIGLVVGDTNVPTALKDAVSSLLARGIKVPQMPFGASLRQVAVDGQSVVLTATATNLQLQAA</sequence>
<dbReference type="Proteomes" id="UP000295388">
    <property type="component" value="Unassembled WGS sequence"/>
</dbReference>
<accession>A0A4R6KAQ6</accession>
<evidence type="ECO:0000313" key="1">
    <source>
        <dbReference type="EMBL" id="TDO45751.1"/>
    </source>
</evidence>
<comment type="caution">
    <text evidence="1">The sequence shown here is derived from an EMBL/GenBank/DDBJ whole genome shotgun (WGS) entry which is preliminary data.</text>
</comment>